<dbReference type="OrthoDB" id="197218at2759"/>
<dbReference type="Proteomes" id="UP001165065">
    <property type="component" value="Unassembled WGS sequence"/>
</dbReference>
<evidence type="ECO:0000313" key="2">
    <source>
        <dbReference type="Proteomes" id="UP001165065"/>
    </source>
</evidence>
<name>A0A9W7GGH9_9STRA</name>
<dbReference type="AlphaFoldDB" id="A0A9W7GGH9"/>
<dbReference type="EMBL" id="BRYA01001481">
    <property type="protein sequence ID" value="GMI44449.1"/>
    <property type="molecule type" value="Genomic_DNA"/>
</dbReference>
<sequence length="379" mass="42184">MKKVLDLMSLNATNHTYSLQKWKILEEAMKGISEDDYAEFDLRDSIDKMFDGFVQWGITNGTDGILHPQPTPDDNVNHNGSDYWDGMSNYLEHYLTPMGVDDDIIDGASKVQIQQPCNYNSNIAYYSSMLSLWKGDGINDHAWSIPRGVKNLLAASFGTLGSGSAFFHGSGTQLGCRIDNAPIGHIALTAYQAAVSSLVYDEVVTHVMPKEEMVNGTKMGTRVINEFVNIFQQQSVFEWDDSILTLNQYFQGDYKLTFAAIVTLNARLELPSRVGDLLLKFLCQVFGFDQTMTDFLFKGYDTRLQTLLLTSPQLSSSDKRVLLKRGLGVLVKIGYAMTWQEELFVGPWLDSPGANKIGALVMPLVNAAADELTGIRPWG</sequence>
<organism evidence="1 2">
    <name type="scientific">Triparma columacea</name>
    <dbReference type="NCBI Taxonomy" id="722753"/>
    <lineage>
        <taxon>Eukaryota</taxon>
        <taxon>Sar</taxon>
        <taxon>Stramenopiles</taxon>
        <taxon>Ochrophyta</taxon>
        <taxon>Bolidophyceae</taxon>
        <taxon>Parmales</taxon>
        <taxon>Triparmaceae</taxon>
        <taxon>Triparma</taxon>
    </lineage>
</organism>
<comment type="caution">
    <text evidence="1">The sequence shown here is derived from an EMBL/GenBank/DDBJ whole genome shotgun (WGS) entry which is preliminary data.</text>
</comment>
<gene>
    <name evidence="1" type="ORF">TrCOL_g4399</name>
</gene>
<protein>
    <submittedName>
        <fullName evidence="1">Uncharacterized protein</fullName>
    </submittedName>
</protein>
<accession>A0A9W7GGH9</accession>
<proteinExistence type="predicted"/>
<evidence type="ECO:0000313" key="1">
    <source>
        <dbReference type="EMBL" id="GMI44449.1"/>
    </source>
</evidence>
<reference evidence="2" key="1">
    <citation type="journal article" date="2023" name="Commun. Biol.">
        <title>Genome analysis of Parmales, the sister group of diatoms, reveals the evolutionary specialization of diatoms from phago-mixotrophs to photoautotrophs.</title>
        <authorList>
            <person name="Ban H."/>
            <person name="Sato S."/>
            <person name="Yoshikawa S."/>
            <person name="Yamada K."/>
            <person name="Nakamura Y."/>
            <person name="Ichinomiya M."/>
            <person name="Sato N."/>
            <person name="Blanc-Mathieu R."/>
            <person name="Endo H."/>
            <person name="Kuwata A."/>
            <person name="Ogata H."/>
        </authorList>
    </citation>
    <scope>NUCLEOTIDE SEQUENCE [LARGE SCALE GENOMIC DNA]</scope>
</reference>
<keyword evidence="2" id="KW-1185">Reference proteome</keyword>